<dbReference type="Gene3D" id="2.40.50.100">
    <property type="match status" value="1"/>
</dbReference>
<protein>
    <recommendedName>
        <fullName evidence="9">Membrane fusion protein (MFP) family protein</fullName>
    </recommendedName>
</protein>
<dbReference type="EMBL" id="QWEY01000004">
    <property type="protein sequence ID" value="RGP37546.1"/>
    <property type="molecule type" value="Genomic_DNA"/>
</dbReference>
<evidence type="ECO:0000256" key="7">
    <source>
        <dbReference type="ARBA" id="ARBA00022989"/>
    </source>
</evidence>
<keyword evidence="13" id="KW-1185">Reference proteome</keyword>
<keyword evidence="3 9" id="KW-0813">Transport</keyword>
<evidence type="ECO:0000256" key="1">
    <source>
        <dbReference type="ARBA" id="ARBA00004377"/>
    </source>
</evidence>
<dbReference type="OrthoDB" id="9810980at2"/>
<evidence type="ECO:0000313" key="12">
    <source>
        <dbReference type="EMBL" id="RGP37546.1"/>
    </source>
</evidence>
<keyword evidence="7 9" id="KW-1133">Transmembrane helix</keyword>
<dbReference type="InterPro" id="IPR010129">
    <property type="entry name" value="T1SS_HlyD"/>
</dbReference>
<evidence type="ECO:0000259" key="10">
    <source>
        <dbReference type="Pfam" id="PF25994"/>
    </source>
</evidence>
<evidence type="ECO:0000256" key="6">
    <source>
        <dbReference type="ARBA" id="ARBA00022692"/>
    </source>
</evidence>
<proteinExistence type="inferred from homology"/>
<sequence length="435" mass="46766">MTTPDLPPAYSAKAPLWVGGITLLALVGGLGLWSVTTTISGAIVAPGRVEVEQNRQVVQHPDGGVVAEILVSEGASVMAGDILLRLDGTLVKSELTIIDGQLSEVQARRARLEAERDDAVELALPEALTRRATENPDAAEQIEGQRRLFVARRETLAGTVEQLEKRKAQTASQIDGIDAQSVALSDQLNLIGQELADQQALLAKGLAQAPRVLALQREAARLAGQVGELAATRAQAEGRITEIELEILGLSSQRREEANTQLRDIGTAELELIQRQRALSEQVARLDIRAPVSGTVLGLQVTTPRAVLRPADPVAHIIPQDRPLVIAAQIAPIHIDEVYVGQPVKLMFPAFSARTTPELGGFVTIVSADSLTDPATNVPYYRAEISITPAEAGRLGQTLLPGMPVEAFIQTEARTPMAYLVKPFTDYFTHAFRES</sequence>
<keyword evidence="4 9" id="KW-1003">Cell membrane</keyword>
<keyword evidence="5 9" id="KW-0997">Cell inner membrane</keyword>
<dbReference type="PANTHER" id="PTHR30386">
    <property type="entry name" value="MEMBRANE FUSION SUBUNIT OF EMRAB-TOLC MULTIDRUG EFFLUX PUMP"/>
    <property type="match status" value="1"/>
</dbReference>
<evidence type="ECO:0000259" key="11">
    <source>
        <dbReference type="Pfam" id="PF26002"/>
    </source>
</evidence>
<feature type="domain" description="AprE-like long alpha-helical hairpin" evidence="10">
    <location>
        <begin position="91"/>
        <end position="281"/>
    </location>
</feature>
<dbReference type="PRINTS" id="PR01490">
    <property type="entry name" value="RTXTOXIND"/>
</dbReference>
<dbReference type="PANTHER" id="PTHR30386:SF17">
    <property type="entry name" value="ALKALINE PROTEASE SECRETION PROTEIN APRE"/>
    <property type="match status" value="1"/>
</dbReference>
<evidence type="ECO:0000256" key="8">
    <source>
        <dbReference type="ARBA" id="ARBA00023136"/>
    </source>
</evidence>
<dbReference type="GO" id="GO:0015031">
    <property type="term" value="P:protein transport"/>
    <property type="evidence" value="ECO:0007669"/>
    <property type="project" value="InterPro"/>
</dbReference>
<comment type="similarity">
    <text evidence="2 9">Belongs to the membrane fusion protein (MFP) (TC 8.A.1) family.</text>
</comment>
<feature type="transmembrane region" description="Helical" evidence="9">
    <location>
        <begin position="20"/>
        <end position="45"/>
    </location>
</feature>
<dbReference type="AlphaFoldDB" id="A0A411Z386"/>
<name>A0A411Z386_9RHOB</name>
<evidence type="ECO:0000256" key="5">
    <source>
        <dbReference type="ARBA" id="ARBA00022519"/>
    </source>
</evidence>
<comment type="caution">
    <text evidence="12">The sequence shown here is derived from an EMBL/GenBank/DDBJ whole genome shotgun (WGS) entry which is preliminary data.</text>
</comment>
<comment type="subcellular location">
    <subcellularLocation>
        <location evidence="1 9">Cell inner membrane</location>
        <topology evidence="1 9">Single-pass membrane protein</topology>
    </subcellularLocation>
</comment>
<dbReference type="InterPro" id="IPR050739">
    <property type="entry name" value="MFP"/>
</dbReference>
<dbReference type="Pfam" id="PF26002">
    <property type="entry name" value="Beta-barrel_AprE"/>
    <property type="match status" value="1"/>
</dbReference>
<evidence type="ECO:0000256" key="9">
    <source>
        <dbReference type="RuleBase" id="RU365093"/>
    </source>
</evidence>
<dbReference type="RefSeq" id="WP_118151693.1">
    <property type="nucleotide sequence ID" value="NZ_QWEY01000004.1"/>
</dbReference>
<dbReference type="InterPro" id="IPR058982">
    <property type="entry name" value="Beta-barrel_AprE"/>
</dbReference>
<dbReference type="Proteomes" id="UP000284547">
    <property type="component" value="Unassembled WGS sequence"/>
</dbReference>
<evidence type="ECO:0000256" key="4">
    <source>
        <dbReference type="ARBA" id="ARBA00022475"/>
    </source>
</evidence>
<gene>
    <name evidence="12" type="ORF">D1012_10120</name>
</gene>
<dbReference type="NCBIfam" id="TIGR01843">
    <property type="entry name" value="type_I_hlyD"/>
    <property type="match status" value="1"/>
</dbReference>
<reference evidence="12 13" key="1">
    <citation type="submission" date="2018-08" db="EMBL/GenBank/DDBJ databases">
        <title>Flavobacterium tibetense sp. nov., isolated from a wetland YonghuCo on Tibetan Plateau.</title>
        <authorList>
            <person name="Phurbu D."/>
            <person name="Lu H."/>
            <person name="Xing P."/>
        </authorList>
    </citation>
    <scope>NUCLEOTIDE SEQUENCE [LARGE SCALE GENOMIC DNA]</scope>
    <source>
        <strain evidence="12 13">DJC</strain>
    </source>
</reference>
<evidence type="ECO:0000256" key="2">
    <source>
        <dbReference type="ARBA" id="ARBA00009477"/>
    </source>
</evidence>
<organism evidence="12 13">
    <name type="scientific">Pseudotabrizicola alkalilacus</name>
    <dbReference type="NCBI Taxonomy" id="2305252"/>
    <lineage>
        <taxon>Bacteria</taxon>
        <taxon>Pseudomonadati</taxon>
        <taxon>Pseudomonadota</taxon>
        <taxon>Alphaproteobacteria</taxon>
        <taxon>Rhodobacterales</taxon>
        <taxon>Paracoccaceae</taxon>
        <taxon>Pseudotabrizicola</taxon>
    </lineage>
</organism>
<dbReference type="GO" id="GO:0005886">
    <property type="term" value="C:plasma membrane"/>
    <property type="evidence" value="ECO:0007669"/>
    <property type="project" value="UniProtKB-SubCell"/>
</dbReference>
<dbReference type="InterPro" id="IPR058781">
    <property type="entry name" value="HH_AprE-like"/>
</dbReference>
<evidence type="ECO:0000256" key="3">
    <source>
        <dbReference type="ARBA" id="ARBA00022448"/>
    </source>
</evidence>
<feature type="domain" description="AprE-like beta-barrel" evidence="11">
    <location>
        <begin position="324"/>
        <end position="412"/>
    </location>
</feature>
<dbReference type="Pfam" id="PF25994">
    <property type="entry name" value="HH_AprE"/>
    <property type="match status" value="1"/>
</dbReference>
<dbReference type="Gene3D" id="2.40.30.170">
    <property type="match status" value="1"/>
</dbReference>
<accession>A0A411Z386</accession>
<keyword evidence="8 9" id="KW-0472">Membrane</keyword>
<evidence type="ECO:0000313" key="13">
    <source>
        <dbReference type="Proteomes" id="UP000284547"/>
    </source>
</evidence>
<keyword evidence="6 9" id="KW-0812">Transmembrane</keyword>